<dbReference type="SUPFAM" id="SSF53218">
    <property type="entry name" value="Molybdenum cofactor biosynthesis proteins"/>
    <property type="match status" value="1"/>
</dbReference>
<dbReference type="EMBL" id="FQVB01000009">
    <property type="protein sequence ID" value="SHE98595.1"/>
    <property type="molecule type" value="Genomic_DNA"/>
</dbReference>
<dbReference type="Gene3D" id="3.40.980.10">
    <property type="entry name" value="MoaB/Mog-like domain"/>
    <property type="match status" value="1"/>
</dbReference>
<dbReference type="InterPro" id="IPR053194">
    <property type="entry name" value="tRNA_methyltr_O"/>
</dbReference>
<dbReference type="STRING" id="1121391.SAMN02745206_01152"/>
<dbReference type="RefSeq" id="WP_073037815.1">
    <property type="nucleotide sequence ID" value="NZ_FQVB01000009.1"/>
</dbReference>
<dbReference type="SMART" id="SM00852">
    <property type="entry name" value="MoCF_biosynth"/>
    <property type="match status" value="1"/>
</dbReference>
<evidence type="ECO:0000313" key="3">
    <source>
        <dbReference type="Proteomes" id="UP000184076"/>
    </source>
</evidence>
<dbReference type="PROSITE" id="PS51257">
    <property type="entry name" value="PROKAR_LIPOPROTEIN"/>
    <property type="match status" value="1"/>
</dbReference>
<dbReference type="Pfam" id="PF23475">
    <property type="entry name" value="zf-Tbcl_FmdE"/>
    <property type="match status" value="1"/>
</dbReference>
<gene>
    <name evidence="2" type="ORF">SAMN02745206_01152</name>
</gene>
<feature type="domain" description="MoaB/Mog" evidence="1">
    <location>
        <begin position="378"/>
        <end position="510"/>
    </location>
</feature>
<dbReference type="InterPro" id="IPR036425">
    <property type="entry name" value="MoaB/Mog-like_dom_sf"/>
</dbReference>
<dbReference type="SUPFAM" id="SSF143555">
    <property type="entry name" value="FwdE-like"/>
    <property type="match status" value="1"/>
</dbReference>
<proteinExistence type="predicted"/>
<organism evidence="2 3">
    <name type="scientific">Desulfacinum infernum DSM 9756</name>
    <dbReference type="NCBI Taxonomy" id="1121391"/>
    <lineage>
        <taxon>Bacteria</taxon>
        <taxon>Pseudomonadati</taxon>
        <taxon>Thermodesulfobacteriota</taxon>
        <taxon>Syntrophobacteria</taxon>
        <taxon>Syntrophobacterales</taxon>
        <taxon>Syntrophobacteraceae</taxon>
        <taxon>Desulfacinum</taxon>
    </lineage>
</organism>
<name>A0A1M4XYS9_9BACT</name>
<dbReference type="Pfam" id="PF02663">
    <property type="entry name" value="FmdE"/>
    <property type="match status" value="1"/>
</dbReference>
<dbReference type="InterPro" id="IPR057035">
    <property type="entry name" value="Znf-Tbcl_FmdE"/>
</dbReference>
<dbReference type="InterPro" id="IPR003814">
    <property type="entry name" value="FmdEsu_dom"/>
</dbReference>
<dbReference type="CDD" id="cd03522">
    <property type="entry name" value="MoeA_like"/>
    <property type="match status" value="1"/>
</dbReference>
<dbReference type="AlphaFoldDB" id="A0A1M4XYS9"/>
<evidence type="ECO:0000313" key="2">
    <source>
        <dbReference type="EMBL" id="SHE98595.1"/>
    </source>
</evidence>
<dbReference type="PANTHER" id="PTHR39418:SF1">
    <property type="entry name" value="DEHYDROGENASE"/>
    <property type="match status" value="1"/>
</dbReference>
<dbReference type="Pfam" id="PF00994">
    <property type="entry name" value="MoCF_biosynth"/>
    <property type="match status" value="1"/>
</dbReference>
<dbReference type="InterPro" id="IPR001453">
    <property type="entry name" value="MoaB/Mog_dom"/>
</dbReference>
<dbReference type="Gene3D" id="3.30.1330.130">
    <property type="match status" value="1"/>
</dbReference>
<protein>
    <submittedName>
        <fullName evidence="2">Formylmethanofuran dehydrogenase subunit E</fullName>
    </submittedName>
</protein>
<dbReference type="PANTHER" id="PTHR39418">
    <property type="entry name" value="DEHYDROGENASE-RELATED"/>
    <property type="match status" value="1"/>
</dbReference>
<dbReference type="Proteomes" id="UP000184076">
    <property type="component" value="Unassembled WGS sequence"/>
</dbReference>
<dbReference type="OrthoDB" id="9767940at2"/>
<dbReference type="Gene3D" id="3.30.60.80">
    <property type="match status" value="1"/>
</dbReference>
<dbReference type="UniPathway" id="UPA00344"/>
<sequence>MKIGPYDFDQFLDLVRRFHGYAAPGVVMGGCMVEMALQSMPPDVLYDAVAETRKCLPDAVQLLTPCTLGNGWLRVVDLGRFAVSLYDKDRGHGVRVSVDVEALNGWSEVKAWLLKLKPKAEQDTRLLLEQIREAGSALYRRTAVRLRGRFLQRKGGGEIRVCPLCGEAYPQEHGRICRGCQGDSPYESDPNATENPMPPPFLRAIPVEQAVGRAALHDMTRIVPGVLKALAITHGQRIGAGDVCRLQQMGRRTIYVADRGVPSDGFLHEDEAARAFAQAMAGRGVGLRLPPREGRVNLVAEQEGLLVVEEERLEQFNMVAGVMCASRKSYSLVGRQKVVAGTRAIPLFLPRQQFDRAMAVLDRGPLFRVLPLRRARVGILVTGTEVFQGLIRDRFIPVVTAKVEGLGCRVVGRRIVPDDRTAICSGVGDLMAAGSDLIVTTAGLSVDPDDVTRQGLIDAGARDILYGAPILPGAMTLLARIGPVSVIGVPACALYFKTTSFDLMLPRLLAGVPVTRRDLARLGHGALCLECKRCTYPKCSFGR</sequence>
<accession>A0A1M4XYS9</accession>
<evidence type="ECO:0000259" key="1">
    <source>
        <dbReference type="SMART" id="SM00852"/>
    </source>
</evidence>
<keyword evidence="3" id="KW-1185">Reference proteome</keyword>
<reference evidence="3" key="1">
    <citation type="submission" date="2016-11" db="EMBL/GenBank/DDBJ databases">
        <authorList>
            <person name="Varghese N."/>
            <person name="Submissions S."/>
        </authorList>
    </citation>
    <scope>NUCLEOTIDE SEQUENCE [LARGE SCALE GENOMIC DNA]</scope>
    <source>
        <strain evidence="3">DSM 9756</strain>
    </source>
</reference>